<dbReference type="InterPro" id="IPR020807">
    <property type="entry name" value="PKS_DH"/>
</dbReference>
<dbReference type="PANTHER" id="PTHR43775">
    <property type="entry name" value="FATTY ACID SYNTHASE"/>
    <property type="match status" value="1"/>
</dbReference>
<dbReference type="PANTHER" id="PTHR43775:SF50">
    <property type="entry name" value="HIGHLY REDUCING POLYKETIDE SYNTHASE SRDA"/>
    <property type="match status" value="1"/>
</dbReference>
<dbReference type="InterPro" id="IPR050091">
    <property type="entry name" value="PKS_NRPS_Biosynth_Enz"/>
</dbReference>
<dbReference type="PROSITE" id="PS00606">
    <property type="entry name" value="KS3_1"/>
    <property type="match status" value="1"/>
</dbReference>
<reference evidence="13" key="1">
    <citation type="journal article" date="2021" name="IMA Fungus">
        <title>Genomic characterization of three marine fungi, including Emericellopsis atlantica sp. nov. with signatures of a generalist lifestyle and marine biomass degradation.</title>
        <authorList>
            <person name="Hagestad O.C."/>
            <person name="Hou L."/>
            <person name="Andersen J.H."/>
            <person name="Hansen E.H."/>
            <person name="Altermark B."/>
            <person name="Li C."/>
            <person name="Kuhnert E."/>
            <person name="Cox R.J."/>
            <person name="Crous P.W."/>
            <person name="Spatafora J.W."/>
            <person name="Lail K."/>
            <person name="Amirebrahimi M."/>
            <person name="Lipzen A."/>
            <person name="Pangilinan J."/>
            <person name="Andreopoulos W."/>
            <person name="Hayes R.D."/>
            <person name="Ng V."/>
            <person name="Grigoriev I.V."/>
            <person name="Jackson S.A."/>
            <person name="Sutton T.D.S."/>
            <person name="Dobson A.D.W."/>
            <person name="Rama T."/>
        </authorList>
    </citation>
    <scope>NUCLEOTIDE SEQUENCE</scope>
    <source>
        <strain evidence="13">TRa018bII</strain>
    </source>
</reference>
<evidence type="ECO:0000259" key="12">
    <source>
        <dbReference type="PROSITE" id="PS52019"/>
    </source>
</evidence>
<dbReference type="Pfam" id="PF08659">
    <property type="entry name" value="KR"/>
    <property type="match status" value="1"/>
</dbReference>
<dbReference type="SUPFAM" id="SSF50129">
    <property type="entry name" value="GroES-like"/>
    <property type="match status" value="1"/>
</dbReference>
<protein>
    <recommendedName>
        <fullName evidence="15">Carrier domain-containing protein</fullName>
    </recommendedName>
</protein>
<dbReference type="SUPFAM" id="SSF53335">
    <property type="entry name" value="S-adenosyl-L-methionine-dependent methyltransferases"/>
    <property type="match status" value="1"/>
</dbReference>
<evidence type="ECO:0000259" key="10">
    <source>
        <dbReference type="PROSITE" id="PS50075"/>
    </source>
</evidence>
<feature type="region of interest" description="C-terminal hotdog fold" evidence="8">
    <location>
        <begin position="1123"/>
        <end position="1276"/>
    </location>
</feature>
<dbReference type="OrthoDB" id="329835at2759"/>
<dbReference type="InterPro" id="IPR016036">
    <property type="entry name" value="Malonyl_transacylase_ACP-bd"/>
</dbReference>
<dbReference type="SMART" id="SM00829">
    <property type="entry name" value="PKS_ER"/>
    <property type="match status" value="1"/>
</dbReference>
<feature type="domain" description="Ketosynthase family 3 (KS3)" evidence="11">
    <location>
        <begin position="10"/>
        <end position="436"/>
    </location>
</feature>
<dbReference type="InterPro" id="IPR016039">
    <property type="entry name" value="Thiolase-like"/>
</dbReference>
<dbReference type="InterPro" id="IPR020841">
    <property type="entry name" value="PKS_Beta-ketoAc_synthase_dom"/>
</dbReference>
<dbReference type="Gene3D" id="3.40.366.10">
    <property type="entry name" value="Malonyl-Coenzyme A Acyl Carrier Protein, domain 2"/>
    <property type="match status" value="1"/>
</dbReference>
<keyword evidence="14" id="KW-1185">Reference proteome</keyword>
<dbReference type="PROSITE" id="PS52004">
    <property type="entry name" value="KS3_2"/>
    <property type="match status" value="1"/>
</dbReference>
<dbReference type="CDD" id="cd05195">
    <property type="entry name" value="enoyl_red"/>
    <property type="match status" value="1"/>
</dbReference>
<dbReference type="InterPro" id="IPR011032">
    <property type="entry name" value="GroES-like_sf"/>
</dbReference>
<dbReference type="CDD" id="cd02440">
    <property type="entry name" value="AdoMet_MTases"/>
    <property type="match status" value="1"/>
</dbReference>
<dbReference type="Gene3D" id="3.40.50.720">
    <property type="entry name" value="NAD(P)-binding Rossmann-like Domain"/>
    <property type="match status" value="2"/>
</dbReference>
<keyword evidence="2" id="KW-0597">Phosphoprotein</keyword>
<dbReference type="Pfam" id="PF21089">
    <property type="entry name" value="PKS_DH_N"/>
    <property type="match status" value="1"/>
</dbReference>
<keyword evidence="3" id="KW-0808">Transferase</keyword>
<feature type="domain" description="PKS/mFAS DH" evidence="12">
    <location>
        <begin position="970"/>
        <end position="1276"/>
    </location>
</feature>
<keyword evidence="1" id="KW-0596">Phosphopantetheine</keyword>
<dbReference type="GO" id="GO:0016491">
    <property type="term" value="F:oxidoreductase activity"/>
    <property type="evidence" value="ECO:0007669"/>
    <property type="project" value="UniProtKB-KW"/>
</dbReference>
<dbReference type="Pfam" id="PF16197">
    <property type="entry name" value="KAsynt_C_assoc"/>
    <property type="match status" value="1"/>
</dbReference>
<evidence type="ECO:0008006" key="15">
    <source>
        <dbReference type="Google" id="ProtNLM"/>
    </source>
</evidence>
<dbReference type="PROSITE" id="PS50075">
    <property type="entry name" value="CARRIER"/>
    <property type="match status" value="1"/>
</dbReference>
<dbReference type="GO" id="GO:0031177">
    <property type="term" value="F:phosphopantetheine binding"/>
    <property type="evidence" value="ECO:0007669"/>
    <property type="project" value="InterPro"/>
</dbReference>
<evidence type="ECO:0000256" key="3">
    <source>
        <dbReference type="ARBA" id="ARBA00022679"/>
    </source>
</evidence>
<evidence type="ECO:0000256" key="4">
    <source>
        <dbReference type="ARBA" id="ARBA00022857"/>
    </source>
</evidence>
<dbReference type="InterPro" id="IPR049552">
    <property type="entry name" value="PKS_DH_N"/>
</dbReference>
<dbReference type="InterPro" id="IPR032821">
    <property type="entry name" value="PKS_assoc"/>
</dbReference>
<evidence type="ECO:0000256" key="2">
    <source>
        <dbReference type="ARBA" id="ARBA00022553"/>
    </source>
</evidence>
<dbReference type="InterPro" id="IPR014043">
    <property type="entry name" value="Acyl_transferase_dom"/>
</dbReference>
<dbReference type="SUPFAM" id="SSF53901">
    <property type="entry name" value="Thiolase-like"/>
    <property type="match status" value="1"/>
</dbReference>
<dbReference type="PROSITE" id="PS52019">
    <property type="entry name" value="PKS_MFAS_DH"/>
    <property type="match status" value="1"/>
</dbReference>
<dbReference type="SUPFAM" id="SSF52151">
    <property type="entry name" value="FabD/lysophospholipase-like"/>
    <property type="match status" value="1"/>
</dbReference>
<keyword evidence="5" id="KW-0560">Oxidoreductase</keyword>
<dbReference type="InterPro" id="IPR018201">
    <property type="entry name" value="Ketoacyl_synth_AS"/>
</dbReference>
<dbReference type="SMART" id="SM00823">
    <property type="entry name" value="PKS_PP"/>
    <property type="match status" value="1"/>
</dbReference>
<dbReference type="InterPro" id="IPR001227">
    <property type="entry name" value="Ac_transferase_dom_sf"/>
</dbReference>
<dbReference type="Pfam" id="PF02801">
    <property type="entry name" value="Ketoacyl-synt_C"/>
    <property type="match status" value="1"/>
</dbReference>
<dbReference type="GO" id="GO:0004312">
    <property type="term" value="F:fatty acid synthase activity"/>
    <property type="evidence" value="ECO:0007669"/>
    <property type="project" value="TreeGrafter"/>
</dbReference>
<comment type="caution">
    <text evidence="13">The sequence shown here is derived from an EMBL/GenBank/DDBJ whole genome shotgun (WGS) entry which is preliminary data.</text>
</comment>
<dbReference type="Gene3D" id="3.10.129.110">
    <property type="entry name" value="Polyketide synthase dehydratase"/>
    <property type="match status" value="1"/>
</dbReference>
<dbReference type="InterPro" id="IPR036291">
    <property type="entry name" value="NAD(P)-bd_dom_sf"/>
</dbReference>
<dbReference type="Gene3D" id="1.10.1200.10">
    <property type="entry name" value="ACP-like"/>
    <property type="match status" value="1"/>
</dbReference>
<dbReference type="InterPro" id="IPR057326">
    <property type="entry name" value="KR_dom"/>
</dbReference>
<evidence type="ECO:0000256" key="1">
    <source>
        <dbReference type="ARBA" id="ARBA00022450"/>
    </source>
</evidence>
<dbReference type="SMART" id="SM00827">
    <property type="entry name" value="PKS_AT"/>
    <property type="match status" value="1"/>
</dbReference>
<evidence type="ECO:0000256" key="5">
    <source>
        <dbReference type="ARBA" id="ARBA00023002"/>
    </source>
</evidence>
<dbReference type="InterPro" id="IPR042104">
    <property type="entry name" value="PKS_dehydratase_sf"/>
</dbReference>
<name>A0A9P7YJ98_9HELO</name>
<dbReference type="SMART" id="SM00826">
    <property type="entry name" value="PKS_DH"/>
    <property type="match status" value="1"/>
</dbReference>
<dbReference type="InterPro" id="IPR049551">
    <property type="entry name" value="PKS_DH_C"/>
</dbReference>
<dbReference type="GO" id="GO:0004315">
    <property type="term" value="F:3-oxoacyl-[acyl-carrier-protein] synthase activity"/>
    <property type="evidence" value="ECO:0007669"/>
    <property type="project" value="InterPro"/>
</dbReference>
<feature type="region of interest" description="N-terminal hotdog fold" evidence="8">
    <location>
        <begin position="970"/>
        <end position="1108"/>
    </location>
</feature>
<sequence>MVPPIQRDQHEPVAIVGLGCRWPGSVRDAPQFWEFLRNKIDGWKEFDSPRFSTRGFQHPNSDRPGTMSMKGAFLAEEDARLFDHTFFGMTGLEVETLDPSQRKLLEVSYEAIENAGETWESVSGSRTGVFVGNFCLDHWMIQSRDWDNPRPYAFTGAGTSILANRISYIFNLQGPSLTVDTACSSSMYALHLAVNAIRAGDCDSAIVASANWIADPGVQIALDKLGALSASSRCHTFDSKADGYARGEGYGAIYLKRPSLAIADESPIRAMIRGTAINSNGRTGGITRPSAKGQETVIREAYRNAGDLPFSDTTYFECHGTGTYVGDPIEVDAVGRVFAPGRSAEEPLLVGSVKSNVGHSEGASALASIMKVVLSLENGAIPPVFNIETLNPNINFETAKVQPVTEVTPWPKDRLQRASINSFGYGGANGHCIIDHVNNVLPEYVAPGVFKSKANGKTNGYENVHASGHQNGHANGRQKRGSIQHRPIVDSPRLISTPKAATHQLVLLPLSAHNEPSLKLNVDALSQVIDRFPLADVAYTFGARRSRLAQRSFRIIDKDNVAQGFEIKRKAVRAPLQTSKLGFIFTGQGAQWHAMGAGLFEYRVFRTTVKYLDYVLGALPNNPSWSLYNILSGDCDAGLIQTAEVSQAACTAAQIGLVDLLASWSIRPSGVAGHSSGEMAAAYASGRVTAAEAIVAAYFRGQAVSKNMQRGAMLAVGLGSDQVAKYLDGREDEVKLAAINSPGSVTLSGEVSTIEEISAAMNADSVFNRTLKTGGNAYHSHHMISLGRDYIQMLHENQKLELTHEQQRYQQVPWVSSVTPSKSTDDLGDIAAYWRANLESPVRFSQAVARLVGMEDTPIHALVEIGPHPALKSPLEQILKAEGKTIAYCSTLRRREDDQASMLQLAGSLFGLNATVDLAAVNAVDEIHGAGLEHGCTSIDLPPYQYTYGGLNYHESRASKEYRYRSIRRHDLLGSKVVGNAKLRPQWRNILRMKDVPWLGDHRLVPDAVLPAAGYMAMAVEAATRIYNEFPEPLKVKGFSLRNVAIKKSLTIPEDDYGVEILTSMELVDTSTAKSPAWATFSISSVGRETDEWAEHSTGLVKVEVGDVNIDVDVDVDSEHSNTPRQAHAPAWYKKFAAVGLGYGPTFQPLSDIRIDPERHLAVASVALNTTAGIIKGGESKYALHPASLDGAIQLGLIACYGGQPADAHTAFVPVQLSSLYLSNDITRDTCTIVARGERRGIRGAHLALQMLGTKGEVLLKVDSLRCVSYSSDAKSLDRTFSSPFTRLAWKPDIRMLSTRQARRLYPPPKENVDRSPLWGVTNKLAHFVVYSLFESFALHEVSEVSEVSEASEKLQNGPQPSGDVGHFFAWIKRMGQNDHSDLMEEARRLASEGLLLQAIDELVSQAPEVMEVKIAKLLHDNMADILYERRTGVDVIIGEDLLTPLYQSGLLMTGIYPQLFHVLAGLAHANPNLRILEIGGGTGGATRIAMKALNGPNGIKAYRDYTFTDISPGFLSSARESMADLRDMKFSVFDTEVDPKEQGYEQTYNLVIACQVLHATSNMHNTLSNCRKLLKPGGRLVLVETNQNFIVPGVVVGTFTGYWAGIPDGRVDAPFQSLNSWDSALRKAGFSGLDVVLDDFPEPHNTTSVILSTVIIPEEVKQPQSVAVHVLYGARTPPPLVDRISERLNQRGVITKVGPLDEALGTVAPESRVVALFDEKYLLANANEQELKVFQHLARNVGSLIALTSCGIAKGRNADGALIPGLLRVLQTENPISQYMSIDVDADNFAVGNDDGIDLARCIVDQEFALHQGTQTNDEEGNPKDREFSWQDGCIWVSRHVPDGGFYSQHGLDIQSMKAEMLPLKAQGAVRADFETPGVLNSLCFKSYTELLQPLPRDFIDVEVTAVGLNWRDLDRWSGRSDDNNLSSEYTGIVTAIGAEVSGLKIGDRVYGLGKGQFGNYTRVPAVFASKLQSGDNVIQMATIPFAYVTAIYAFDHVAHLKKGQTVLIQSATNDVGLASICFAKAKGALVFAMVETPEEVSFLIDEMAIPTSHIISPPSATSLRRAAEMTDKCGFDVIVSTAQGELLHSSLQVLTTLGHIIDVGRIDVPNAQAMSLELFQKNATYCSVDPWTILDSDPVLGGELMRAVDSYYREGSVRPIPRVTAPDVAQLSKVLGNFSNMIGKLVATFTNQESLVRMIPAPPTVNFDPEACYVISGGLGGLGQSLIRWMGDRGARHMVLLSRRDITSVSGARKLVESLARRHIEINGIVCDVSKKDEVYRVIQRISSSRPIKGIVNAAVSYLDLTFDKLSPSRWNDSLSAKVEGTKNLHAATLSMPLDFFVMTTSALSVYAFATQAAYTAANNFQDAFARFRQQKGLPASTVSFSLVHEITNVGTDAITSGLFERNKAPTLGESQFLTLLETAFLNNKTAIETSSEQWFGQQQDPLSIANLHTYLDPAGMMVKKREEAESESGLSSRTPRWYDDGRISLMMRAFLDAQRHSAHLEGSSDEGPQNTVAHLRRKFDAAVQVGSSGRMSTTAFVQNAITNAVAEMLFVDVESVDPAKSVADQGVDSLIAAELRNWFHQALGTNISMLDLLDPSVGISSLAGKITAEALVAKG</sequence>
<dbReference type="InterPro" id="IPR014030">
    <property type="entry name" value="Ketoacyl_synth_N"/>
</dbReference>
<dbReference type="Pfam" id="PF08240">
    <property type="entry name" value="ADH_N"/>
    <property type="match status" value="1"/>
</dbReference>
<dbReference type="InterPro" id="IPR036736">
    <property type="entry name" value="ACP-like_sf"/>
</dbReference>
<dbReference type="Pfam" id="PF14765">
    <property type="entry name" value="PS-DH"/>
    <property type="match status" value="1"/>
</dbReference>
<feature type="region of interest" description="Disordered" evidence="9">
    <location>
        <begin position="461"/>
        <end position="483"/>
    </location>
</feature>
<dbReference type="Pfam" id="PF00550">
    <property type="entry name" value="PP-binding"/>
    <property type="match status" value="1"/>
</dbReference>
<organism evidence="13 14">
    <name type="scientific">Amylocarpus encephaloides</name>
    <dbReference type="NCBI Taxonomy" id="45428"/>
    <lineage>
        <taxon>Eukaryota</taxon>
        <taxon>Fungi</taxon>
        <taxon>Dikarya</taxon>
        <taxon>Ascomycota</taxon>
        <taxon>Pezizomycotina</taxon>
        <taxon>Leotiomycetes</taxon>
        <taxon>Helotiales</taxon>
        <taxon>Helotiales incertae sedis</taxon>
        <taxon>Amylocarpus</taxon>
    </lineage>
</organism>
<evidence type="ECO:0000313" key="13">
    <source>
        <dbReference type="EMBL" id="KAG9234595.1"/>
    </source>
</evidence>
<evidence type="ECO:0000259" key="11">
    <source>
        <dbReference type="PROSITE" id="PS52004"/>
    </source>
</evidence>
<dbReference type="SMART" id="SM00822">
    <property type="entry name" value="PKS_KR"/>
    <property type="match status" value="1"/>
</dbReference>
<dbReference type="InterPro" id="IPR029063">
    <property type="entry name" value="SAM-dependent_MTases_sf"/>
</dbReference>
<dbReference type="InterPro" id="IPR020806">
    <property type="entry name" value="PKS_PP-bd"/>
</dbReference>
<dbReference type="Gene3D" id="3.90.180.10">
    <property type="entry name" value="Medium-chain alcohol dehydrogenases, catalytic domain"/>
    <property type="match status" value="1"/>
</dbReference>
<dbReference type="CDD" id="cd00833">
    <property type="entry name" value="PKS"/>
    <property type="match status" value="1"/>
</dbReference>
<accession>A0A9P7YJ98</accession>
<keyword evidence="6" id="KW-0511">Multifunctional enzyme</keyword>
<dbReference type="Pfam" id="PF00109">
    <property type="entry name" value="ketoacyl-synt"/>
    <property type="match status" value="1"/>
</dbReference>
<dbReference type="Pfam" id="PF00698">
    <property type="entry name" value="Acyl_transf_1"/>
    <property type="match status" value="1"/>
</dbReference>
<dbReference type="InterPro" id="IPR013217">
    <property type="entry name" value="Methyltransf_12"/>
</dbReference>
<evidence type="ECO:0000256" key="7">
    <source>
        <dbReference type="ARBA" id="ARBA00023315"/>
    </source>
</evidence>
<dbReference type="Proteomes" id="UP000824998">
    <property type="component" value="Unassembled WGS sequence"/>
</dbReference>
<evidence type="ECO:0000256" key="8">
    <source>
        <dbReference type="PROSITE-ProRule" id="PRU01363"/>
    </source>
</evidence>
<dbReference type="InterPro" id="IPR014031">
    <property type="entry name" value="Ketoacyl_synth_C"/>
</dbReference>
<keyword evidence="7" id="KW-0012">Acyltransferase</keyword>
<dbReference type="Gene3D" id="3.40.47.10">
    <property type="match status" value="1"/>
</dbReference>
<dbReference type="InterPro" id="IPR013154">
    <property type="entry name" value="ADH-like_N"/>
</dbReference>
<feature type="domain" description="Carrier" evidence="10">
    <location>
        <begin position="2539"/>
        <end position="2617"/>
    </location>
</feature>
<dbReference type="EMBL" id="MU251458">
    <property type="protein sequence ID" value="KAG9234595.1"/>
    <property type="molecule type" value="Genomic_DNA"/>
</dbReference>
<evidence type="ECO:0000256" key="6">
    <source>
        <dbReference type="ARBA" id="ARBA00023268"/>
    </source>
</evidence>
<dbReference type="InterPro" id="IPR049900">
    <property type="entry name" value="PKS_mFAS_DH"/>
</dbReference>
<proteinExistence type="predicted"/>
<dbReference type="SMART" id="SM00825">
    <property type="entry name" value="PKS_KS"/>
    <property type="match status" value="1"/>
</dbReference>
<dbReference type="GO" id="GO:0006633">
    <property type="term" value="P:fatty acid biosynthetic process"/>
    <property type="evidence" value="ECO:0007669"/>
    <property type="project" value="InterPro"/>
</dbReference>
<dbReference type="GO" id="GO:0044550">
    <property type="term" value="P:secondary metabolite biosynthetic process"/>
    <property type="evidence" value="ECO:0007669"/>
    <property type="project" value="TreeGrafter"/>
</dbReference>
<dbReference type="Pfam" id="PF08242">
    <property type="entry name" value="Methyltransf_12"/>
    <property type="match status" value="1"/>
</dbReference>
<dbReference type="GO" id="GO:0008168">
    <property type="term" value="F:methyltransferase activity"/>
    <property type="evidence" value="ECO:0007669"/>
    <property type="project" value="UniProtKB-KW"/>
</dbReference>
<gene>
    <name evidence="13" type="ORF">BJ875DRAFT_509337</name>
</gene>
<dbReference type="InterPro" id="IPR009081">
    <property type="entry name" value="PP-bd_ACP"/>
</dbReference>
<feature type="active site" description="Proton acceptor; for dehydratase activity" evidence="8">
    <location>
        <position position="1002"/>
    </location>
</feature>
<dbReference type="InterPro" id="IPR020843">
    <property type="entry name" value="ER"/>
</dbReference>
<dbReference type="InterPro" id="IPR013968">
    <property type="entry name" value="PKS_KR"/>
</dbReference>
<dbReference type="GO" id="GO:0032259">
    <property type="term" value="P:methylation"/>
    <property type="evidence" value="ECO:0007669"/>
    <property type="project" value="UniProtKB-KW"/>
</dbReference>
<dbReference type="SUPFAM" id="SSF55048">
    <property type="entry name" value="Probable ACP-binding domain of malonyl-CoA ACP transacylase"/>
    <property type="match status" value="1"/>
</dbReference>
<keyword evidence="4" id="KW-0521">NADP</keyword>
<evidence type="ECO:0000313" key="14">
    <source>
        <dbReference type="Proteomes" id="UP000824998"/>
    </source>
</evidence>
<feature type="active site" description="Proton donor; for dehydratase activity" evidence="8">
    <location>
        <position position="1190"/>
    </location>
</feature>
<evidence type="ECO:0000256" key="9">
    <source>
        <dbReference type="SAM" id="MobiDB-lite"/>
    </source>
</evidence>
<dbReference type="SUPFAM" id="SSF51735">
    <property type="entry name" value="NAD(P)-binding Rossmann-fold domains"/>
    <property type="match status" value="2"/>
</dbReference>
<dbReference type="Gene3D" id="3.40.50.150">
    <property type="entry name" value="Vaccinia Virus protein VP39"/>
    <property type="match status" value="1"/>
</dbReference>
<dbReference type="InterPro" id="IPR016035">
    <property type="entry name" value="Acyl_Trfase/lysoPLipase"/>
</dbReference>
<dbReference type="SUPFAM" id="SSF47336">
    <property type="entry name" value="ACP-like"/>
    <property type="match status" value="1"/>
</dbReference>